<reference evidence="2" key="1">
    <citation type="journal article" date="2019" name="Int. J. Syst. Evol. Microbiol.">
        <title>The Global Catalogue of Microorganisms (GCM) 10K type strain sequencing project: providing services to taxonomists for standard genome sequencing and annotation.</title>
        <authorList>
            <consortium name="The Broad Institute Genomics Platform"/>
            <consortium name="The Broad Institute Genome Sequencing Center for Infectious Disease"/>
            <person name="Wu L."/>
            <person name="Ma J."/>
        </authorList>
    </citation>
    <scope>NUCLEOTIDE SEQUENCE [LARGE SCALE GENOMIC DNA]</scope>
    <source>
        <strain evidence="2">JCM 17217</strain>
    </source>
</reference>
<proteinExistence type="predicted"/>
<sequence>MSGSSAFVAAVDADQIAAQVTVLTGAQTQVATRKVALPS</sequence>
<name>A0ABP7PET4_9BACT</name>
<dbReference type="Proteomes" id="UP001501556">
    <property type="component" value="Unassembled WGS sequence"/>
</dbReference>
<organism evidence="1 2">
    <name type="scientific">Hymenobacter antarcticus</name>
    <dbReference type="NCBI Taxonomy" id="486270"/>
    <lineage>
        <taxon>Bacteria</taxon>
        <taxon>Pseudomonadati</taxon>
        <taxon>Bacteroidota</taxon>
        <taxon>Cytophagia</taxon>
        <taxon>Cytophagales</taxon>
        <taxon>Hymenobacteraceae</taxon>
        <taxon>Hymenobacter</taxon>
    </lineage>
</organism>
<evidence type="ECO:0000313" key="2">
    <source>
        <dbReference type="Proteomes" id="UP001501556"/>
    </source>
</evidence>
<dbReference type="EMBL" id="BAABDI010000004">
    <property type="protein sequence ID" value="GAA3964418.1"/>
    <property type="molecule type" value="Genomic_DNA"/>
</dbReference>
<accession>A0ABP7PET4</accession>
<evidence type="ECO:0000313" key="1">
    <source>
        <dbReference type="EMBL" id="GAA3964418.1"/>
    </source>
</evidence>
<comment type="caution">
    <text evidence="1">The sequence shown here is derived from an EMBL/GenBank/DDBJ whole genome shotgun (WGS) entry which is preliminary data.</text>
</comment>
<gene>
    <name evidence="1" type="ORF">GCM10022407_08750</name>
</gene>
<protein>
    <submittedName>
        <fullName evidence="1">Uncharacterized protein</fullName>
    </submittedName>
</protein>
<keyword evidence="2" id="KW-1185">Reference proteome</keyword>